<keyword evidence="5 12" id="KW-0347">Helicase</keyword>
<dbReference type="GO" id="GO:0005634">
    <property type="term" value="C:nucleus"/>
    <property type="evidence" value="ECO:0007669"/>
    <property type="project" value="UniProtKB-SubCell"/>
</dbReference>
<evidence type="ECO:0000256" key="11">
    <source>
        <dbReference type="RuleBase" id="RU004070"/>
    </source>
</evidence>
<gene>
    <name evidence="12" type="primary">MCM7</name>
</gene>
<evidence type="ECO:0000256" key="6">
    <source>
        <dbReference type="ARBA" id="ARBA00022840"/>
    </source>
</evidence>
<dbReference type="Pfam" id="PF14551">
    <property type="entry name" value="MCM_N"/>
    <property type="match status" value="1"/>
</dbReference>
<dbReference type="GO" id="GO:0006271">
    <property type="term" value="P:DNA strand elongation involved in DNA replication"/>
    <property type="evidence" value="ECO:0007669"/>
    <property type="project" value="TreeGrafter"/>
</dbReference>
<dbReference type="GO" id="GO:0042555">
    <property type="term" value="C:MCM complex"/>
    <property type="evidence" value="ECO:0007669"/>
    <property type="project" value="InterPro"/>
</dbReference>
<dbReference type="GO" id="GO:0017116">
    <property type="term" value="F:single-stranded DNA helicase activity"/>
    <property type="evidence" value="ECO:0007669"/>
    <property type="project" value="TreeGrafter"/>
</dbReference>
<reference evidence="14" key="1">
    <citation type="submission" date="2014-07" db="EMBL/GenBank/DDBJ databases">
        <authorList>
            <person name="Martin A.A"/>
            <person name="De Silva N."/>
        </authorList>
    </citation>
    <scope>NUCLEOTIDE SEQUENCE</scope>
</reference>
<dbReference type="SMART" id="SM00350">
    <property type="entry name" value="MCM"/>
    <property type="match status" value="1"/>
</dbReference>
<comment type="function">
    <text evidence="12">Acts as component of the MCM2-7 complex (MCM complex) which is the replicative helicase essential for 'once per cell cycle' DNA replication initiation and elongation in eukaryotic cells. The active ATPase sites in the MCM2-7 ring are formed through the interaction surfaces of two neighboring subunits such that a critical structure of a conserved arginine finger motif is provided in trans relative to the ATP-binding site of the Walker A box of the adjacent subunit. The six ATPase active sites, however, are likely to contribute differentially to the complex helicase activity.</text>
</comment>
<dbReference type="SUPFAM" id="SSF50249">
    <property type="entry name" value="Nucleic acid-binding proteins"/>
    <property type="match status" value="1"/>
</dbReference>
<dbReference type="PRINTS" id="PR01657">
    <property type="entry name" value="MCMFAMILY"/>
</dbReference>
<dbReference type="PANTHER" id="PTHR11630:SF26">
    <property type="entry name" value="DNA REPLICATION LICENSING FACTOR MCM7"/>
    <property type="match status" value="1"/>
</dbReference>
<dbReference type="GO" id="GO:0005524">
    <property type="term" value="F:ATP binding"/>
    <property type="evidence" value="ECO:0007669"/>
    <property type="project" value="UniProtKB-KW"/>
</dbReference>
<dbReference type="PROSITE" id="PS00847">
    <property type="entry name" value="MCM_1"/>
    <property type="match status" value="1"/>
</dbReference>
<dbReference type="STRING" id="75913.A0A0K0F4X2"/>
<dbReference type="EC" id="3.6.4.12" evidence="12"/>
<comment type="similarity">
    <text evidence="11">Belongs to the MCM family.</text>
</comment>
<evidence type="ECO:0000256" key="12">
    <source>
        <dbReference type="RuleBase" id="RU365012"/>
    </source>
</evidence>
<dbReference type="Pfam" id="PF00493">
    <property type="entry name" value="MCM"/>
    <property type="match status" value="1"/>
</dbReference>
<sequence>MATLDIAKTKNQLRDFFKTFYEEVSDGSDGKRKHFVYDEQITKCANREGNVLYLALDDLKEVSPDLVDHFVNNSMRLQSITNEVIDELINEKRKGNLPEAKDALDAYLIQRIREEKYINIMQAENAPLQDSKRKFPPELLRRYDISIKTPSTDKPLAVRDVKSKFIGKLITVTGIVIRATDVRPLTSVLTYSCDTCGCETYQTVKGPSFQPAIECPSRECQESRSAGRLTMQIRGSKFTKFQEIRIQETANQVPVGGIPRSMIINLFGEQCREVVPGDSVRISGTLLPILKGQGERQQSGLVTDTYLQATDLERLNNDDTVEDENTKFTDEELEIASKPDIYDHLAYSIAPEIYGHIDVKKSLLLALVGGVDKNAAGMKIRGNINVILMGDPGVAKSQLLGYVDRLAVRSAYTTGRGSSGVGLTAAVVKDPVTGEMTLEGGALVLADGGICCIDEFDKMLEGDRTAIHEVMEQQTISIAKAGILTTLNARTSIIAAANPAFGRFNPKRTIEENLQLPAALLSRFDILWLIQDKPSRENDKRLASHITFVHMNEKQPEQDGRTPLSMNFMRKYIAICKKKNPIVSQGLSQRLVDMYADIRKHARSSNDSTYTSPRILLGVIRMATAVARIRLADEVTMEDIEEAIRLMEVSKSSLQPDDTRGVNRYEHVWDNVFAIIRDLLNASNVGGGVSFGDVVGRSKNKGIKEKDVDEAIKHFSKQGVLLMDESKKIHVF</sequence>
<feature type="domain" description="MCM C-terminal AAA(+) ATPase" evidence="13">
    <location>
        <begin position="341"/>
        <end position="546"/>
    </location>
</feature>
<evidence type="ECO:0000259" key="13">
    <source>
        <dbReference type="PROSITE" id="PS50051"/>
    </source>
</evidence>
<evidence type="ECO:0000256" key="9">
    <source>
        <dbReference type="ARBA" id="ARBA00023306"/>
    </source>
</evidence>
<dbReference type="Pfam" id="PF17855">
    <property type="entry name" value="MCM_lid"/>
    <property type="match status" value="1"/>
</dbReference>
<dbReference type="GO" id="GO:0006270">
    <property type="term" value="P:DNA replication initiation"/>
    <property type="evidence" value="ECO:0007669"/>
    <property type="project" value="InterPro"/>
</dbReference>
<protein>
    <recommendedName>
        <fullName evidence="12">DNA replication licensing factor MCM7</fullName>
        <ecNumber evidence="12">3.6.4.12</ecNumber>
    </recommendedName>
</protein>
<proteinExistence type="inferred from homology"/>
<keyword evidence="7 11" id="KW-0238">DNA-binding</keyword>
<dbReference type="PRINTS" id="PR01663">
    <property type="entry name" value="MCMPROTEIN7"/>
</dbReference>
<organism evidence="14 15">
    <name type="scientific">Strongyloides venezuelensis</name>
    <name type="common">Threadworm</name>
    <dbReference type="NCBI Taxonomy" id="75913"/>
    <lineage>
        <taxon>Eukaryota</taxon>
        <taxon>Metazoa</taxon>
        <taxon>Ecdysozoa</taxon>
        <taxon>Nematoda</taxon>
        <taxon>Chromadorea</taxon>
        <taxon>Rhabditida</taxon>
        <taxon>Tylenchina</taxon>
        <taxon>Panagrolaimomorpha</taxon>
        <taxon>Strongyloidoidea</taxon>
        <taxon>Strongyloididae</taxon>
        <taxon>Strongyloides</taxon>
    </lineage>
</organism>
<comment type="catalytic activity">
    <reaction evidence="10">
        <text>ATP + H2O = ADP + phosphate + H(+)</text>
        <dbReference type="Rhea" id="RHEA:13065"/>
        <dbReference type="ChEBI" id="CHEBI:15377"/>
        <dbReference type="ChEBI" id="CHEBI:15378"/>
        <dbReference type="ChEBI" id="CHEBI:30616"/>
        <dbReference type="ChEBI" id="CHEBI:43474"/>
        <dbReference type="ChEBI" id="CHEBI:456216"/>
        <dbReference type="EC" id="3.6.4.12"/>
    </reaction>
    <physiologicalReaction direction="left-to-right" evidence="10">
        <dbReference type="Rhea" id="RHEA:13066"/>
    </physiologicalReaction>
</comment>
<comment type="subcellular location">
    <subcellularLocation>
        <location evidence="1 12">Nucleus</location>
    </subcellularLocation>
</comment>
<evidence type="ECO:0000313" key="14">
    <source>
        <dbReference type="Proteomes" id="UP000035680"/>
    </source>
</evidence>
<dbReference type="GO" id="GO:0016887">
    <property type="term" value="F:ATP hydrolysis activity"/>
    <property type="evidence" value="ECO:0007669"/>
    <property type="project" value="RHEA"/>
</dbReference>
<evidence type="ECO:0000256" key="2">
    <source>
        <dbReference type="ARBA" id="ARBA00022705"/>
    </source>
</evidence>
<dbReference type="SUPFAM" id="SSF52540">
    <property type="entry name" value="P-loop containing nucleoside triphosphate hydrolases"/>
    <property type="match status" value="1"/>
</dbReference>
<keyword evidence="9 12" id="KW-0131">Cell cycle</keyword>
<dbReference type="InterPro" id="IPR008050">
    <property type="entry name" value="MCM7"/>
</dbReference>
<evidence type="ECO:0000256" key="3">
    <source>
        <dbReference type="ARBA" id="ARBA00022741"/>
    </source>
</evidence>
<evidence type="ECO:0000256" key="7">
    <source>
        <dbReference type="ARBA" id="ARBA00023125"/>
    </source>
</evidence>
<keyword evidence="8 12" id="KW-0539">Nucleus</keyword>
<keyword evidence="3 11" id="KW-0547">Nucleotide-binding</keyword>
<evidence type="ECO:0000256" key="1">
    <source>
        <dbReference type="ARBA" id="ARBA00004123"/>
    </source>
</evidence>
<dbReference type="Proteomes" id="UP000035680">
    <property type="component" value="Unassembled WGS sequence"/>
</dbReference>
<reference evidence="15" key="2">
    <citation type="submission" date="2015-08" db="UniProtKB">
        <authorList>
            <consortium name="WormBaseParasite"/>
        </authorList>
    </citation>
    <scope>IDENTIFICATION</scope>
</reference>
<keyword evidence="2 12" id="KW-0235">DNA replication</keyword>
<dbReference type="Gene3D" id="3.30.1640.10">
    <property type="entry name" value="mini-chromosome maintenance (MCM) complex, chain A, domain 1"/>
    <property type="match status" value="1"/>
</dbReference>
<dbReference type="InterPro" id="IPR033762">
    <property type="entry name" value="MCM_OB"/>
</dbReference>
<keyword evidence="4 12" id="KW-0378">Hydrolase</keyword>
<keyword evidence="14" id="KW-1185">Reference proteome</keyword>
<dbReference type="PANTHER" id="PTHR11630">
    <property type="entry name" value="DNA REPLICATION LICENSING FACTOR MCM FAMILY MEMBER"/>
    <property type="match status" value="1"/>
</dbReference>
<dbReference type="InterPro" id="IPR027925">
    <property type="entry name" value="MCM_N"/>
</dbReference>
<evidence type="ECO:0000256" key="4">
    <source>
        <dbReference type="ARBA" id="ARBA00022801"/>
    </source>
</evidence>
<dbReference type="PROSITE" id="PS50051">
    <property type="entry name" value="MCM_2"/>
    <property type="match status" value="1"/>
</dbReference>
<evidence type="ECO:0000256" key="10">
    <source>
        <dbReference type="ARBA" id="ARBA00048432"/>
    </source>
</evidence>
<evidence type="ECO:0000256" key="5">
    <source>
        <dbReference type="ARBA" id="ARBA00022806"/>
    </source>
</evidence>
<dbReference type="FunFam" id="2.20.28.10:FF:000004">
    <property type="entry name" value="DNA replication licensing factor MCM7"/>
    <property type="match status" value="1"/>
</dbReference>
<dbReference type="CDD" id="cd17758">
    <property type="entry name" value="MCM7"/>
    <property type="match status" value="1"/>
</dbReference>
<evidence type="ECO:0000256" key="8">
    <source>
        <dbReference type="ARBA" id="ARBA00023242"/>
    </source>
</evidence>
<dbReference type="AlphaFoldDB" id="A0A0K0F4X2"/>
<dbReference type="Pfam" id="PF17207">
    <property type="entry name" value="MCM_OB"/>
    <property type="match status" value="1"/>
</dbReference>
<dbReference type="InterPro" id="IPR031327">
    <property type="entry name" value="MCM"/>
</dbReference>
<accession>A0A0K0F4X2</accession>
<dbReference type="InterPro" id="IPR018525">
    <property type="entry name" value="MCM_CS"/>
</dbReference>
<dbReference type="InterPro" id="IPR027417">
    <property type="entry name" value="P-loop_NTPase"/>
</dbReference>
<dbReference type="FunFam" id="3.40.50.300:FF:000288">
    <property type="entry name" value="DNA replication licensing factor MCM7"/>
    <property type="match status" value="1"/>
</dbReference>
<dbReference type="Gene3D" id="3.40.50.300">
    <property type="entry name" value="P-loop containing nucleotide triphosphate hydrolases"/>
    <property type="match status" value="1"/>
</dbReference>
<keyword evidence="6 11" id="KW-0067">ATP-binding</keyword>
<dbReference type="Gene3D" id="2.40.50.140">
    <property type="entry name" value="Nucleic acid-binding proteins"/>
    <property type="match status" value="1"/>
</dbReference>
<dbReference type="Gene3D" id="2.20.28.10">
    <property type="match status" value="1"/>
</dbReference>
<dbReference type="InterPro" id="IPR012340">
    <property type="entry name" value="NA-bd_OB-fold"/>
</dbReference>
<dbReference type="InterPro" id="IPR041562">
    <property type="entry name" value="MCM_lid"/>
</dbReference>
<dbReference type="GO" id="GO:0000727">
    <property type="term" value="P:double-strand break repair via break-induced replication"/>
    <property type="evidence" value="ECO:0007669"/>
    <property type="project" value="TreeGrafter"/>
</dbReference>
<dbReference type="InterPro" id="IPR001208">
    <property type="entry name" value="MCM_dom"/>
</dbReference>
<name>A0A0K0F4X2_STRVS</name>
<evidence type="ECO:0000313" key="15">
    <source>
        <dbReference type="WBParaSite" id="SVE_0386200.1"/>
    </source>
</evidence>
<dbReference type="WBParaSite" id="SVE_0386200.1">
    <property type="protein sequence ID" value="SVE_0386200.1"/>
    <property type="gene ID" value="SVE_0386200"/>
</dbReference>
<dbReference type="GO" id="GO:0003697">
    <property type="term" value="F:single-stranded DNA binding"/>
    <property type="evidence" value="ECO:0007669"/>
    <property type="project" value="TreeGrafter"/>
</dbReference>